<protein>
    <submittedName>
        <fullName evidence="1">Uncharacterized protein</fullName>
    </submittedName>
</protein>
<sequence>MIEVSHDVRDDAVMFGFQWLGVLHAILMPSADESVRMYQRRVDADKDAISLYWDLSPPEGTDLNCVRCLELELDHTRREVLVVFSRGPDKDRFLSTESEWPEKYQNVFNLILEDNRA</sequence>
<evidence type="ECO:0000313" key="2">
    <source>
        <dbReference type="Proteomes" id="UP000301424"/>
    </source>
</evidence>
<evidence type="ECO:0000313" key="1">
    <source>
        <dbReference type="EMBL" id="QBQ74815.1"/>
    </source>
</evidence>
<organism evidence="1 2">
    <name type="scientific">Burkholderia phage BcepSauron</name>
    <dbReference type="NCBI Taxonomy" id="2530033"/>
    <lineage>
        <taxon>Viruses</taxon>
        <taxon>Duplodnaviria</taxon>
        <taxon>Heunggongvirae</taxon>
        <taxon>Uroviricota</taxon>
        <taxon>Caudoviricetes</taxon>
        <taxon>Sarumanvirus</taxon>
        <taxon>Sarumanvirus bcepsauron</taxon>
    </lineage>
</organism>
<proteinExistence type="predicted"/>
<accession>A0A482MMA4</accession>
<dbReference type="EMBL" id="MK552141">
    <property type="protein sequence ID" value="QBQ74815.1"/>
    <property type="molecule type" value="Genomic_DNA"/>
</dbReference>
<dbReference type="Proteomes" id="UP000301424">
    <property type="component" value="Segment"/>
</dbReference>
<reference evidence="1 2" key="1">
    <citation type="submission" date="2019-02" db="EMBL/GenBank/DDBJ databases">
        <title>Complete genome sequence of Burkholderia cenocepacia phage BcepSauron.</title>
        <authorList>
            <person name="Park K."/>
            <person name="Gonzalez C."/>
            <person name="Liu M."/>
            <person name="Gill J."/>
        </authorList>
    </citation>
    <scope>NUCLEOTIDE SEQUENCE [LARGE SCALE GENOMIC DNA]</scope>
</reference>
<keyword evidence="2" id="KW-1185">Reference proteome</keyword>
<name>A0A482MMA4_9CAUD</name>
<gene>
    <name evidence="1" type="ORF">BcepSauron_435</name>
</gene>